<evidence type="ECO:0000313" key="3">
    <source>
        <dbReference type="Proteomes" id="UP000217895"/>
    </source>
</evidence>
<dbReference type="EMBL" id="AP018203">
    <property type="protein sequence ID" value="BAY58921.1"/>
    <property type="molecule type" value="Genomic_DNA"/>
</dbReference>
<gene>
    <name evidence="2" type="ORF">NIES2135_57960</name>
</gene>
<protein>
    <submittedName>
        <fullName evidence="2">Uncharacterized protein</fullName>
    </submittedName>
</protein>
<sequence length="89" mass="9558">MFKIARFATLLGLGLALSSFIGLMARHLPPLAIGLWVVLLILLVLTLMSYFAGPLLDQHFGWGEDTSLGLAIALFLTFTIGGLIGWLAS</sequence>
<keyword evidence="1" id="KW-0472">Membrane</keyword>
<dbReference type="AlphaFoldDB" id="A0A1Z4JQ85"/>
<reference evidence="2 3" key="1">
    <citation type="submission" date="2017-06" db="EMBL/GenBank/DDBJ databases">
        <title>Genome sequencing of cyanobaciteial culture collection at National Institute for Environmental Studies (NIES).</title>
        <authorList>
            <person name="Hirose Y."/>
            <person name="Shimura Y."/>
            <person name="Fujisawa T."/>
            <person name="Nakamura Y."/>
            <person name="Kawachi M."/>
        </authorList>
    </citation>
    <scope>NUCLEOTIDE SEQUENCE [LARGE SCALE GENOMIC DNA]</scope>
    <source>
        <strain evidence="2 3">NIES-2135</strain>
    </source>
</reference>
<evidence type="ECO:0000256" key="1">
    <source>
        <dbReference type="SAM" id="Phobius"/>
    </source>
</evidence>
<evidence type="ECO:0000313" key="2">
    <source>
        <dbReference type="EMBL" id="BAY58921.1"/>
    </source>
</evidence>
<feature type="transmembrane region" description="Helical" evidence="1">
    <location>
        <begin position="68"/>
        <end position="88"/>
    </location>
</feature>
<organism evidence="2 3">
    <name type="scientific">Leptolyngbya boryana NIES-2135</name>
    <dbReference type="NCBI Taxonomy" id="1973484"/>
    <lineage>
        <taxon>Bacteria</taxon>
        <taxon>Bacillati</taxon>
        <taxon>Cyanobacteriota</taxon>
        <taxon>Cyanophyceae</taxon>
        <taxon>Leptolyngbyales</taxon>
        <taxon>Leptolyngbyaceae</taxon>
        <taxon>Leptolyngbya group</taxon>
        <taxon>Leptolyngbya</taxon>
    </lineage>
</organism>
<keyword evidence="1" id="KW-0812">Transmembrane</keyword>
<feature type="transmembrane region" description="Helical" evidence="1">
    <location>
        <begin position="35"/>
        <end position="56"/>
    </location>
</feature>
<proteinExistence type="predicted"/>
<accession>A0A1Z4JQ85</accession>
<keyword evidence="3" id="KW-1185">Reference proteome</keyword>
<name>A0A1Z4JQ85_LEPBY</name>
<dbReference type="Proteomes" id="UP000217895">
    <property type="component" value="Chromosome"/>
</dbReference>
<keyword evidence="1" id="KW-1133">Transmembrane helix</keyword>